<feature type="region of interest" description="Disordered" evidence="1">
    <location>
        <begin position="89"/>
        <end position="110"/>
    </location>
</feature>
<proteinExistence type="predicted"/>
<evidence type="ECO:0000313" key="2">
    <source>
        <dbReference type="EMBL" id="TFK10745.1"/>
    </source>
</evidence>
<reference evidence="2 3" key="1">
    <citation type="submission" date="2019-04" db="EMBL/GenBank/DDBJ databases">
        <title>Draft genome of the big-headed turtle Platysternon megacephalum.</title>
        <authorList>
            <person name="Gong S."/>
        </authorList>
    </citation>
    <scope>NUCLEOTIDE SEQUENCE [LARGE SCALE GENOMIC DNA]</scope>
    <source>
        <strain evidence="2">DO16091913</strain>
        <tissue evidence="2">Muscle</tissue>
    </source>
</reference>
<protein>
    <submittedName>
        <fullName evidence="2">Leptin receptor</fullName>
    </submittedName>
</protein>
<dbReference type="Proteomes" id="UP000297703">
    <property type="component" value="Unassembled WGS sequence"/>
</dbReference>
<feature type="compositionally biased region" description="Polar residues" evidence="1">
    <location>
        <begin position="89"/>
        <end position="98"/>
    </location>
</feature>
<comment type="caution">
    <text evidence="2">The sequence shown here is derived from an EMBL/GenBank/DDBJ whole genome shotgun (WGS) entry which is preliminary data.</text>
</comment>
<keyword evidence="2" id="KW-0675">Receptor</keyword>
<reference evidence="2 3" key="2">
    <citation type="submission" date="2019-04" db="EMBL/GenBank/DDBJ databases">
        <title>The genome sequence of big-headed turtle.</title>
        <authorList>
            <person name="Gong S."/>
        </authorList>
    </citation>
    <scope>NUCLEOTIDE SEQUENCE [LARGE SCALE GENOMIC DNA]</scope>
    <source>
        <strain evidence="2">DO16091913</strain>
        <tissue evidence="2">Muscle</tissue>
    </source>
</reference>
<dbReference type="EMBL" id="QXTE01000039">
    <property type="protein sequence ID" value="TFK10745.1"/>
    <property type="molecule type" value="Genomic_DNA"/>
</dbReference>
<gene>
    <name evidence="2" type="ORF">DR999_PMT06154</name>
</gene>
<evidence type="ECO:0000313" key="3">
    <source>
        <dbReference type="Proteomes" id="UP000297703"/>
    </source>
</evidence>
<dbReference type="AlphaFoldDB" id="A0A4D9ENV4"/>
<accession>A0A4D9ENV4</accession>
<keyword evidence="3" id="KW-1185">Reference proteome</keyword>
<organism evidence="2 3">
    <name type="scientific">Platysternon megacephalum</name>
    <name type="common">big-headed turtle</name>
    <dbReference type="NCBI Taxonomy" id="55544"/>
    <lineage>
        <taxon>Eukaryota</taxon>
        <taxon>Metazoa</taxon>
        <taxon>Chordata</taxon>
        <taxon>Craniata</taxon>
        <taxon>Vertebrata</taxon>
        <taxon>Euteleostomi</taxon>
        <taxon>Archelosauria</taxon>
        <taxon>Testudinata</taxon>
        <taxon>Testudines</taxon>
        <taxon>Cryptodira</taxon>
        <taxon>Durocryptodira</taxon>
        <taxon>Testudinoidea</taxon>
        <taxon>Platysternidae</taxon>
        <taxon>Platysternon</taxon>
    </lineage>
</organism>
<sequence>MPPSGDLSQLSILRKKGPLTVTYPASWSLTTNDLHRGLSAHASSSQQRQLSVLWENTLVFFVFKSIFVDLVESGSVYAVPFPTPVGLSTPSRFPTHSTRGPCRENPFLAA</sequence>
<name>A0A4D9ENV4_9SAUR</name>
<evidence type="ECO:0000256" key="1">
    <source>
        <dbReference type="SAM" id="MobiDB-lite"/>
    </source>
</evidence>